<feature type="transmembrane region" description="Helical" evidence="2">
    <location>
        <begin position="53"/>
        <end position="75"/>
    </location>
</feature>
<keyword evidence="2" id="KW-0472">Membrane</keyword>
<feature type="region of interest" description="Disordered" evidence="1">
    <location>
        <begin position="17"/>
        <end position="41"/>
    </location>
</feature>
<proteinExistence type="predicted"/>
<keyword evidence="2" id="KW-0812">Transmembrane</keyword>
<evidence type="ECO:0000313" key="4">
    <source>
        <dbReference type="Proteomes" id="UP000053328"/>
    </source>
</evidence>
<dbReference type="AlphaFoldDB" id="A0A0D2B3K3"/>
<evidence type="ECO:0000256" key="2">
    <source>
        <dbReference type="SAM" id="Phobius"/>
    </source>
</evidence>
<reference evidence="3 4" key="1">
    <citation type="submission" date="2015-01" db="EMBL/GenBank/DDBJ databases">
        <title>The Genome Sequence of Exophiala spinifera CBS89968.</title>
        <authorList>
            <consortium name="The Broad Institute Genomics Platform"/>
            <person name="Cuomo C."/>
            <person name="de Hoog S."/>
            <person name="Gorbushina A."/>
            <person name="Stielow B."/>
            <person name="Teixiera M."/>
            <person name="Abouelleil A."/>
            <person name="Chapman S.B."/>
            <person name="Priest M."/>
            <person name="Young S.K."/>
            <person name="Wortman J."/>
            <person name="Nusbaum C."/>
            <person name="Birren B."/>
        </authorList>
    </citation>
    <scope>NUCLEOTIDE SEQUENCE [LARGE SCALE GENOMIC DNA]</scope>
    <source>
        <strain evidence="3 4">CBS 89968</strain>
    </source>
</reference>
<name>A0A0D2B3K3_9EURO</name>
<feature type="transmembrane region" description="Helical" evidence="2">
    <location>
        <begin position="136"/>
        <end position="157"/>
    </location>
</feature>
<feature type="transmembrane region" description="Helical" evidence="2">
    <location>
        <begin position="227"/>
        <end position="248"/>
    </location>
</feature>
<gene>
    <name evidence="3" type="ORF">PV08_08432</name>
</gene>
<dbReference type="GeneID" id="27335515"/>
<keyword evidence="2" id="KW-1133">Transmembrane helix</keyword>
<keyword evidence="4" id="KW-1185">Reference proteome</keyword>
<dbReference type="OrthoDB" id="4148416at2759"/>
<protein>
    <recommendedName>
        <fullName evidence="5">MARVEL domain-containing protein</fullName>
    </recommendedName>
</protein>
<evidence type="ECO:0008006" key="5">
    <source>
        <dbReference type="Google" id="ProtNLM"/>
    </source>
</evidence>
<dbReference type="HOGENOM" id="CLU_978444_0_0_1"/>
<evidence type="ECO:0000256" key="1">
    <source>
        <dbReference type="SAM" id="MobiDB-lite"/>
    </source>
</evidence>
<accession>A0A0D2B3K3</accession>
<feature type="transmembrane region" description="Helical" evidence="2">
    <location>
        <begin position="169"/>
        <end position="193"/>
    </location>
</feature>
<dbReference type="RefSeq" id="XP_016233461.1">
    <property type="nucleotide sequence ID" value="XM_016382758.1"/>
</dbReference>
<evidence type="ECO:0000313" key="3">
    <source>
        <dbReference type="EMBL" id="KIW13245.1"/>
    </source>
</evidence>
<dbReference type="Proteomes" id="UP000053328">
    <property type="component" value="Unassembled WGS sequence"/>
</dbReference>
<organism evidence="3 4">
    <name type="scientific">Exophiala spinifera</name>
    <dbReference type="NCBI Taxonomy" id="91928"/>
    <lineage>
        <taxon>Eukaryota</taxon>
        <taxon>Fungi</taxon>
        <taxon>Dikarya</taxon>
        <taxon>Ascomycota</taxon>
        <taxon>Pezizomycotina</taxon>
        <taxon>Eurotiomycetes</taxon>
        <taxon>Chaetothyriomycetidae</taxon>
        <taxon>Chaetothyriales</taxon>
        <taxon>Herpotrichiellaceae</taxon>
        <taxon>Exophiala</taxon>
    </lineage>
</organism>
<dbReference type="EMBL" id="KN847497">
    <property type="protein sequence ID" value="KIW13245.1"/>
    <property type="molecule type" value="Genomic_DNA"/>
</dbReference>
<dbReference type="VEuPathDB" id="FungiDB:PV08_08432"/>
<sequence>MKFTTRRVSTGTGFAISRPQLQTTFPPPPVPAPSRTSRRPQDRALHQLHEFRTIGLPMLLVLVFTTLILNAIYAYCVAKPHTDIAERLSKDATAEANGSIFRRSGSLRVFSDAHLLATRDNAAASTGTSSTSEVALLFYTLFTPCMSLVHLCFELTAHHATPRHLRSKAAFLVLTPSAALFVAGWVTTLSFWMHCELPSLNSNPAGQAVCPAQVRGHFMYGIHEVSIAKIAVGWVVSLAYALHVLVLARAWRIGGSGSGSGSGNEALEHGETATHATEIAVGLDMKPRAQYQI</sequence>